<reference evidence="1" key="2">
    <citation type="submission" date="2021-08" db="EMBL/GenBank/DDBJ databases">
        <authorList>
            <person name="Tani A."/>
            <person name="Ola A."/>
            <person name="Ogura Y."/>
            <person name="Katsura K."/>
            <person name="Hayashi T."/>
        </authorList>
    </citation>
    <scope>NUCLEOTIDE SEQUENCE</scope>
    <source>
        <strain evidence="1">NBRC 15686</strain>
    </source>
</reference>
<gene>
    <name evidence="1" type="ORF">LNAOJCKE_3456</name>
</gene>
<comment type="caution">
    <text evidence="1">The sequence shown here is derived from an EMBL/GenBank/DDBJ whole genome shotgun (WGS) entry which is preliminary data.</text>
</comment>
<keyword evidence="2" id="KW-1185">Reference proteome</keyword>
<reference evidence="1" key="1">
    <citation type="journal article" date="2021" name="Front. Microbiol.">
        <title>Comprehensive Comparative Genomics and Phenotyping of Methylobacterium Species.</title>
        <authorList>
            <person name="Alessa O."/>
            <person name="Ogura Y."/>
            <person name="Fujitani Y."/>
            <person name="Takami H."/>
            <person name="Hayashi T."/>
            <person name="Sahin N."/>
            <person name="Tani A."/>
        </authorList>
    </citation>
    <scope>NUCLEOTIDE SEQUENCE</scope>
    <source>
        <strain evidence="1">NBRC 15686</strain>
    </source>
</reference>
<sequence>MHSSQLPLDAFANSRARGQCLARLTHDVPLPEVTKLESGPANSPTPTLSGLCLAYTNHSPAVESLIDSGRRRG</sequence>
<dbReference type="EMBL" id="BPRC01000012">
    <property type="protein sequence ID" value="GJE66239.1"/>
    <property type="molecule type" value="Genomic_DNA"/>
</dbReference>
<accession>A0ABQ4UG00</accession>
<name>A0ABQ4UG00_9HYPH</name>
<dbReference type="Proteomes" id="UP001055039">
    <property type="component" value="Unassembled WGS sequence"/>
</dbReference>
<organism evidence="1 2">
    <name type="scientific">Methylorubrum aminovorans</name>
    <dbReference type="NCBI Taxonomy" id="269069"/>
    <lineage>
        <taxon>Bacteria</taxon>
        <taxon>Pseudomonadati</taxon>
        <taxon>Pseudomonadota</taxon>
        <taxon>Alphaproteobacteria</taxon>
        <taxon>Hyphomicrobiales</taxon>
        <taxon>Methylobacteriaceae</taxon>
        <taxon>Methylorubrum</taxon>
    </lineage>
</organism>
<proteinExistence type="predicted"/>
<evidence type="ECO:0000313" key="2">
    <source>
        <dbReference type="Proteomes" id="UP001055039"/>
    </source>
</evidence>
<evidence type="ECO:0000313" key="1">
    <source>
        <dbReference type="EMBL" id="GJE66239.1"/>
    </source>
</evidence>
<protein>
    <submittedName>
        <fullName evidence="1">Uncharacterized protein</fullName>
    </submittedName>
</protein>